<comment type="caution">
    <text evidence="1">The sequence shown here is derived from an EMBL/GenBank/DDBJ whole genome shotgun (WGS) entry which is preliminary data.</text>
</comment>
<gene>
    <name evidence="1" type="ORF">H8909_00420</name>
</gene>
<name>A0ABR7K7N3_9FIRM</name>
<keyword evidence="2" id="KW-1185">Reference proteome</keyword>
<dbReference type="Proteomes" id="UP000603474">
    <property type="component" value="Unassembled WGS sequence"/>
</dbReference>
<dbReference type="RefSeq" id="WP_187011485.1">
    <property type="nucleotide sequence ID" value="NZ_JACRWG010000001.1"/>
</dbReference>
<accession>A0ABR7K7N3</accession>
<evidence type="ECO:0000313" key="2">
    <source>
        <dbReference type="Proteomes" id="UP000603474"/>
    </source>
</evidence>
<proteinExistence type="predicted"/>
<protein>
    <submittedName>
        <fullName evidence="1">Uncharacterized protein</fullName>
    </submittedName>
</protein>
<sequence length="123" mass="14066">MQDSYSSKYDVSINSMLCSSGNLGIVYDIKDNGITTDIQYMLLYSLDNHKLETIACRSDTSVERADFYLWSIVLLRTLSEEDHSSTEWLSLLADSMDGPNQVGDYYFKLDMGDENYMFVVLPK</sequence>
<reference evidence="1 2" key="1">
    <citation type="submission" date="2020-08" db="EMBL/GenBank/DDBJ databases">
        <authorList>
            <person name="Liu C."/>
            <person name="Sun Q."/>
        </authorList>
    </citation>
    <scope>NUCLEOTIDE SEQUENCE [LARGE SCALE GENOMIC DNA]</scope>
    <source>
        <strain evidence="1 2">NSJ-22</strain>
    </source>
</reference>
<evidence type="ECO:0000313" key="1">
    <source>
        <dbReference type="EMBL" id="MBC6008730.1"/>
    </source>
</evidence>
<organism evidence="1 2">
    <name type="scientific">Catenibacterium faecis</name>
    <dbReference type="NCBI Taxonomy" id="2764323"/>
    <lineage>
        <taxon>Bacteria</taxon>
        <taxon>Bacillati</taxon>
        <taxon>Bacillota</taxon>
        <taxon>Erysipelotrichia</taxon>
        <taxon>Erysipelotrichales</taxon>
        <taxon>Coprobacillaceae</taxon>
        <taxon>Catenibacterium</taxon>
    </lineage>
</organism>
<dbReference type="EMBL" id="JACRWG010000001">
    <property type="protein sequence ID" value="MBC6008730.1"/>
    <property type="molecule type" value="Genomic_DNA"/>
</dbReference>